<keyword evidence="2" id="KW-0812">Transmembrane</keyword>
<name>A0ABS8ZN92_9PSEU</name>
<reference evidence="3 4" key="1">
    <citation type="submission" date="2021-12" db="EMBL/GenBank/DDBJ databases">
        <title>Genome sequence of Kibdelosporangium philippinense ATCC 49844.</title>
        <authorList>
            <person name="Fedorov E.A."/>
            <person name="Omeragic M."/>
            <person name="Shalygina K.F."/>
            <person name="Maclea K.S."/>
        </authorList>
    </citation>
    <scope>NUCLEOTIDE SEQUENCE [LARGE SCALE GENOMIC DNA]</scope>
    <source>
        <strain evidence="3 4">ATCC 49844</strain>
    </source>
</reference>
<keyword evidence="2" id="KW-1133">Transmembrane helix</keyword>
<evidence type="ECO:0000256" key="1">
    <source>
        <dbReference type="SAM" id="MobiDB-lite"/>
    </source>
</evidence>
<keyword evidence="2" id="KW-0472">Membrane</keyword>
<dbReference type="RefSeq" id="WP_233730651.1">
    <property type="nucleotide sequence ID" value="NZ_JAJVCN010000003.1"/>
</dbReference>
<comment type="caution">
    <text evidence="3">The sequence shown here is derived from an EMBL/GenBank/DDBJ whole genome shotgun (WGS) entry which is preliminary data.</text>
</comment>
<evidence type="ECO:0000313" key="4">
    <source>
        <dbReference type="Proteomes" id="UP001521150"/>
    </source>
</evidence>
<sequence>MNEQASIYWRRRMVAIGGVVVALVVLGWAAGGFFGDGSQKVEDTNAGVRESQPPSSPPPSSPPGSTTSSTSSAAPTSAVTTTTSPPPPPPDPNLPCPDSAMQISMELGAQQYHVGQRPLLRLVVANSGAVPCTRDISRSLRETLITTVDGATRIWSSKDCYTANEADIRILQPGERRDYEVRWAGRTSAPGCPTRRSSVPAGTYHVVGKVGGLTSAPVPLVLM</sequence>
<feature type="region of interest" description="Disordered" evidence="1">
    <location>
        <begin position="40"/>
        <end position="99"/>
    </location>
</feature>
<feature type="compositionally biased region" description="Low complexity" evidence="1">
    <location>
        <begin position="63"/>
        <end position="83"/>
    </location>
</feature>
<organism evidence="3 4">
    <name type="scientific">Kibdelosporangium philippinense</name>
    <dbReference type="NCBI Taxonomy" id="211113"/>
    <lineage>
        <taxon>Bacteria</taxon>
        <taxon>Bacillati</taxon>
        <taxon>Actinomycetota</taxon>
        <taxon>Actinomycetes</taxon>
        <taxon>Pseudonocardiales</taxon>
        <taxon>Pseudonocardiaceae</taxon>
        <taxon>Kibdelosporangium</taxon>
    </lineage>
</organism>
<protein>
    <recommendedName>
        <fullName evidence="5">DUF4232 domain-containing protein</fullName>
    </recommendedName>
</protein>
<evidence type="ECO:0000313" key="3">
    <source>
        <dbReference type="EMBL" id="MCE7009209.1"/>
    </source>
</evidence>
<dbReference type="EMBL" id="JAJVCN010000003">
    <property type="protein sequence ID" value="MCE7009209.1"/>
    <property type="molecule type" value="Genomic_DNA"/>
</dbReference>
<dbReference type="Proteomes" id="UP001521150">
    <property type="component" value="Unassembled WGS sequence"/>
</dbReference>
<keyword evidence="4" id="KW-1185">Reference proteome</keyword>
<evidence type="ECO:0000256" key="2">
    <source>
        <dbReference type="SAM" id="Phobius"/>
    </source>
</evidence>
<feature type="compositionally biased region" description="Pro residues" evidence="1">
    <location>
        <begin position="84"/>
        <end position="95"/>
    </location>
</feature>
<accession>A0ABS8ZN92</accession>
<proteinExistence type="predicted"/>
<feature type="transmembrane region" description="Helical" evidence="2">
    <location>
        <begin position="12"/>
        <end position="34"/>
    </location>
</feature>
<evidence type="ECO:0008006" key="5">
    <source>
        <dbReference type="Google" id="ProtNLM"/>
    </source>
</evidence>
<gene>
    <name evidence="3" type="ORF">LWC34_41305</name>
</gene>